<dbReference type="EMBL" id="BCSX01000020">
    <property type="protein sequence ID" value="GAS87782.1"/>
    <property type="molecule type" value="Genomic_DNA"/>
</dbReference>
<reference evidence="4" key="1">
    <citation type="journal article" date="2016" name="Genome Announc.">
        <title>Draft Genome Sequences of Five Rapidly Growing Mycobacterium Species, M. thermoresistibile, M. fortuitum subsp. acetamidolyticum, M. canariasense, M. brisbanense, and M. novocastrense.</title>
        <authorList>
            <person name="Katahira K."/>
            <person name="Ogura Y."/>
            <person name="Gotoh Y."/>
            <person name="Hayashi T."/>
        </authorList>
    </citation>
    <scope>NUCLEOTIDE SEQUENCE [LARGE SCALE GENOMIC DNA]</scope>
    <source>
        <strain evidence="4">JCM15654</strain>
    </source>
</reference>
<keyword evidence="2" id="KW-0472">Membrane</keyword>
<dbReference type="RefSeq" id="WP_234792057.1">
    <property type="nucleotide sequence ID" value="NZ_BCSX01000020.1"/>
</dbReference>
<evidence type="ECO:0000313" key="3">
    <source>
        <dbReference type="EMBL" id="GAS87782.1"/>
    </source>
</evidence>
<dbReference type="Pfam" id="PF10821">
    <property type="entry name" value="DUF2567"/>
    <property type="match status" value="1"/>
</dbReference>
<accession>A0A117I503</accession>
<feature type="transmembrane region" description="Helical" evidence="2">
    <location>
        <begin position="58"/>
        <end position="80"/>
    </location>
</feature>
<dbReference type="STRING" id="146020.RMCB_1878"/>
<name>A0A117I503_9MYCO</name>
<keyword evidence="2" id="KW-1133">Transmembrane helix</keyword>
<dbReference type="AlphaFoldDB" id="A0A117I503"/>
<feature type="region of interest" description="Disordered" evidence="1">
    <location>
        <begin position="1"/>
        <end position="43"/>
    </location>
</feature>
<evidence type="ECO:0000256" key="1">
    <source>
        <dbReference type="SAM" id="MobiDB-lite"/>
    </source>
</evidence>
<feature type="transmembrane region" description="Helical" evidence="2">
    <location>
        <begin position="140"/>
        <end position="164"/>
    </location>
</feature>
<evidence type="ECO:0008006" key="5">
    <source>
        <dbReference type="Google" id="ProtNLM"/>
    </source>
</evidence>
<proteinExistence type="predicted"/>
<keyword evidence="4" id="KW-1185">Reference proteome</keyword>
<organism evidence="3 4">
    <name type="scientific">Mycolicibacterium brisbanense</name>
    <dbReference type="NCBI Taxonomy" id="146020"/>
    <lineage>
        <taxon>Bacteria</taxon>
        <taxon>Bacillati</taxon>
        <taxon>Actinomycetota</taxon>
        <taxon>Actinomycetes</taxon>
        <taxon>Mycobacteriales</taxon>
        <taxon>Mycobacteriaceae</taxon>
        <taxon>Mycolicibacterium</taxon>
    </lineage>
</organism>
<protein>
    <recommendedName>
        <fullName evidence="5">Transmembrane protein</fullName>
    </recommendedName>
</protein>
<evidence type="ECO:0000313" key="4">
    <source>
        <dbReference type="Proteomes" id="UP000069620"/>
    </source>
</evidence>
<dbReference type="Proteomes" id="UP000069620">
    <property type="component" value="Unassembled WGS sequence"/>
</dbReference>
<keyword evidence="2" id="KW-0812">Transmembrane</keyword>
<sequence>MSLSGEEPKAPMSLSGEEPKAPMSLSGEEPNAPGEAPVHAADSVPNTVGAPRISRQRAAVTVVVAMALVGAVVGALWAWLAPSIHGVVALTRSGERIHAYLGSESDNFFTSAFMFVGFLVVASVVAAVLVWQWREHRGPVLAGALVVGCGVSAAAAAGVGVALAHLRYGTVDLLGAPISPEHRVHYVVEAPSAFFGHGPLQIATTILFPAAVAALVYALMAVSAARDDLGAWPPEETPVYPVLPATVAQPGV</sequence>
<dbReference type="InterPro" id="IPR021213">
    <property type="entry name" value="DUF2567"/>
</dbReference>
<evidence type="ECO:0000256" key="2">
    <source>
        <dbReference type="SAM" id="Phobius"/>
    </source>
</evidence>
<comment type="caution">
    <text evidence="3">The sequence shown here is derived from an EMBL/GenBank/DDBJ whole genome shotgun (WGS) entry which is preliminary data.</text>
</comment>
<reference evidence="4" key="2">
    <citation type="submission" date="2016-02" db="EMBL/GenBank/DDBJ databases">
        <title>Draft genome sequence of five rapidly growing Mycobacterium species.</title>
        <authorList>
            <person name="Katahira K."/>
            <person name="Gotou Y."/>
            <person name="Iida K."/>
            <person name="Ogura Y."/>
            <person name="Hayashi T."/>
        </authorList>
    </citation>
    <scope>NUCLEOTIDE SEQUENCE [LARGE SCALE GENOMIC DNA]</scope>
    <source>
        <strain evidence="4">JCM15654</strain>
    </source>
</reference>
<gene>
    <name evidence="3" type="ORF">RMCB_1878</name>
</gene>
<feature type="transmembrane region" description="Helical" evidence="2">
    <location>
        <begin position="200"/>
        <end position="220"/>
    </location>
</feature>
<feature type="transmembrane region" description="Helical" evidence="2">
    <location>
        <begin position="108"/>
        <end position="131"/>
    </location>
</feature>